<accession>A0A9P6TYY4</accession>
<feature type="repeat" description="PPR" evidence="1">
    <location>
        <begin position="364"/>
        <end position="398"/>
    </location>
</feature>
<evidence type="ECO:0000256" key="1">
    <source>
        <dbReference type="PROSITE-ProRule" id="PRU00708"/>
    </source>
</evidence>
<evidence type="ECO:0000313" key="4">
    <source>
        <dbReference type="Proteomes" id="UP000726737"/>
    </source>
</evidence>
<protein>
    <recommendedName>
        <fullName evidence="5">Pentatricopeptide repeat-containing protein</fullName>
    </recommendedName>
</protein>
<dbReference type="InterPro" id="IPR002885">
    <property type="entry name" value="PPR_rpt"/>
</dbReference>
<comment type="caution">
    <text evidence="3">The sequence shown here is derived from an EMBL/GenBank/DDBJ whole genome shotgun (WGS) entry which is preliminary data.</text>
</comment>
<keyword evidence="4" id="KW-1185">Reference proteome</keyword>
<feature type="region of interest" description="Disordered" evidence="2">
    <location>
        <begin position="717"/>
        <end position="746"/>
    </location>
</feature>
<sequence length="903" mass="102759">MPEPSSAVQLTWYLFTSSASIEQFWMGQVWNATTSFQIDDCQEVPFELRPRTGGITVDMANDATGNDQLDKIPVHETISSSQETITTIEGSMATPDSTLSASTTLGILDFRQSLDRIPIDDHELPVQFRPLSKIRGKRKKMLSKADRETVEKIWSDYLILSTSRQDAKDQFTRREYARLMYIIRHSSNPEKAARRILVLQRDFNKDGIIATRKMKEVVAQAHIILGSIPESIRIYHEVVGVVGPGSLEHRMTLWTMVDGFAANRLENKGIAFLDGLPSYIFPEKALDFHPFYQRLLSPYVKNKENCLGSEQSREAIRQFVTQPFLPGVRDLVRTLKVVELDPDRINLVHKFSKTVSGLLIRIGNVETLTLLMQCLLRLSHVQEAVRVLDMTLDHGMKPELDRIRLYLLHSLDTSEDRDRCADVIQQWDTLACQRTSLPDNADRHIRHQSGLVKPGLHCQSMQDPMSKKYSKLVIKCIKDNEISAALDVAKYMSVRGWNISGIDFKQLNSHMVNHGQSESYADYLQVRYTLGSSSEPDLHTFRRLVYAACRRSDLFSALTLFKLVRTQHPEWTLDTTFYNSIISAAAATGHIKVAERTFVCLLEDGVKPDIVSFHGLLNAYGNVKDLEAALLIPEKMVKHKLSPTTKTFNLVMKAYVGTRLDLATSRKLFQAMQHSGEAVPPDLTTFNQLLEGYHRTGNQTWFNDYFDRYFDQRDSTETSPAIATDTTGDANDVSTTRKSQAKNAFKRPEKTDDKTLLVQLKQSLLLSNIDLSIVWELWHAIEHKFGPVFSTDSSDTDAAKRFVINYHLESEVPDTHVPFKKQLGQAWMPATDGDRFRLKTLNLFRSAFRARGDTNGVKRMDKVLTDLFPDHPQSQAILQKKVVKKYRRPYNQRPSNGGDNRAK</sequence>
<dbReference type="PANTHER" id="PTHR47937">
    <property type="entry name" value="PLASTID TRANSCRIPTIONALLY ACTIVE CHROMOSOME 2-LIKE PROTEIN"/>
    <property type="match status" value="1"/>
</dbReference>
<evidence type="ECO:0000256" key="2">
    <source>
        <dbReference type="SAM" id="MobiDB-lite"/>
    </source>
</evidence>
<evidence type="ECO:0000313" key="3">
    <source>
        <dbReference type="EMBL" id="KAG0252574.1"/>
    </source>
</evidence>
<dbReference type="PANTHER" id="PTHR47937:SF8">
    <property type="entry name" value="PENTATRICOPEPTIDE REPEAT DOMAIN CONTAINING PROTEIN-RELATED"/>
    <property type="match status" value="1"/>
</dbReference>
<dbReference type="InterPro" id="IPR011990">
    <property type="entry name" value="TPR-like_helical_dom_sf"/>
</dbReference>
<dbReference type="PROSITE" id="PS51375">
    <property type="entry name" value="PPR"/>
    <property type="match status" value="3"/>
</dbReference>
<dbReference type="Pfam" id="PF13812">
    <property type="entry name" value="PPR_3"/>
    <property type="match status" value="1"/>
</dbReference>
<feature type="repeat" description="PPR" evidence="1">
    <location>
        <begin position="574"/>
        <end position="608"/>
    </location>
</feature>
<evidence type="ECO:0008006" key="5">
    <source>
        <dbReference type="Google" id="ProtNLM"/>
    </source>
</evidence>
<organism evidence="3 4">
    <name type="scientific">Mortierella polycephala</name>
    <dbReference type="NCBI Taxonomy" id="41804"/>
    <lineage>
        <taxon>Eukaryota</taxon>
        <taxon>Fungi</taxon>
        <taxon>Fungi incertae sedis</taxon>
        <taxon>Mucoromycota</taxon>
        <taxon>Mortierellomycotina</taxon>
        <taxon>Mortierellomycetes</taxon>
        <taxon>Mortierellales</taxon>
        <taxon>Mortierellaceae</taxon>
        <taxon>Mortierella</taxon>
    </lineage>
</organism>
<reference evidence="3" key="1">
    <citation type="journal article" date="2020" name="Fungal Divers.">
        <title>Resolving the Mortierellaceae phylogeny through synthesis of multi-gene phylogenetics and phylogenomics.</title>
        <authorList>
            <person name="Vandepol N."/>
            <person name="Liber J."/>
            <person name="Desiro A."/>
            <person name="Na H."/>
            <person name="Kennedy M."/>
            <person name="Barry K."/>
            <person name="Grigoriev I.V."/>
            <person name="Miller A.N."/>
            <person name="O'Donnell K."/>
            <person name="Stajich J.E."/>
            <person name="Bonito G."/>
        </authorList>
    </citation>
    <scope>NUCLEOTIDE SEQUENCE</scope>
    <source>
        <strain evidence="3">KOD948</strain>
    </source>
</reference>
<name>A0A9P6TYY4_9FUNG</name>
<proteinExistence type="predicted"/>
<dbReference type="Gene3D" id="1.25.40.10">
    <property type="entry name" value="Tetratricopeptide repeat domain"/>
    <property type="match status" value="1"/>
</dbReference>
<dbReference type="Proteomes" id="UP000726737">
    <property type="component" value="Unassembled WGS sequence"/>
</dbReference>
<gene>
    <name evidence="3" type="ORF">BG011_006910</name>
</gene>
<dbReference type="InterPro" id="IPR052308">
    <property type="entry name" value="PPR_domain-containing"/>
</dbReference>
<feature type="repeat" description="PPR" evidence="1">
    <location>
        <begin position="609"/>
        <end position="643"/>
    </location>
</feature>
<feature type="compositionally biased region" description="Polar residues" evidence="2">
    <location>
        <begin position="717"/>
        <end position="742"/>
    </location>
</feature>
<dbReference type="AlphaFoldDB" id="A0A9P6TYY4"/>
<dbReference type="OrthoDB" id="185373at2759"/>
<dbReference type="EMBL" id="JAAAJA010000512">
    <property type="protein sequence ID" value="KAG0252574.1"/>
    <property type="molecule type" value="Genomic_DNA"/>
</dbReference>